<dbReference type="SUPFAM" id="SSF53271">
    <property type="entry name" value="PRTase-like"/>
    <property type="match status" value="1"/>
</dbReference>
<keyword evidence="2" id="KW-0808">Transferase</keyword>
<gene>
    <name evidence="2" type="ORF">GCM10008932_07420</name>
</gene>
<dbReference type="Gene3D" id="3.40.50.2020">
    <property type="match status" value="1"/>
</dbReference>
<accession>A0ABN0X7F2</accession>
<feature type="domain" description="Phosphoribosyltransferase" evidence="1">
    <location>
        <begin position="24"/>
        <end position="176"/>
    </location>
</feature>
<evidence type="ECO:0000313" key="2">
    <source>
        <dbReference type="EMBL" id="GAA0357020.1"/>
    </source>
</evidence>
<protein>
    <submittedName>
        <fullName evidence="2">Phosphoribosyltransferase family protein</fullName>
    </submittedName>
</protein>
<dbReference type="EMBL" id="BAAACW010000044">
    <property type="protein sequence ID" value="GAA0357020.1"/>
    <property type="molecule type" value="Genomic_DNA"/>
</dbReference>
<organism evidence="2 3">
    <name type="scientific">Alkalibacterium iburiense</name>
    <dbReference type="NCBI Taxonomy" id="290589"/>
    <lineage>
        <taxon>Bacteria</taxon>
        <taxon>Bacillati</taxon>
        <taxon>Bacillota</taxon>
        <taxon>Bacilli</taxon>
        <taxon>Lactobacillales</taxon>
        <taxon>Carnobacteriaceae</taxon>
        <taxon>Alkalibacterium</taxon>
    </lineage>
</organism>
<dbReference type="Proteomes" id="UP001501166">
    <property type="component" value="Unassembled WGS sequence"/>
</dbReference>
<keyword evidence="3" id="KW-1185">Reference proteome</keyword>
<keyword evidence="2" id="KW-0328">Glycosyltransferase</keyword>
<dbReference type="InterPro" id="IPR000836">
    <property type="entry name" value="PRTase_dom"/>
</dbReference>
<dbReference type="Pfam" id="PF00156">
    <property type="entry name" value="Pribosyltran"/>
    <property type="match status" value="1"/>
</dbReference>
<name>A0ABN0X7F2_9LACT</name>
<dbReference type="CDD" id="cd06223">
    <property type="entry name" value="PRTases_typeI"/>
    <property type="match status" value="1"/>
</dbReference>
<proteinExistence type="predicted"/>
<dbReference type="GO" id="GO:0016757">
    <property type="term" value="F:glycosyltransferase activity"/>
    <property type="evidence" value="ECO:0007669"/>
    <property type="project" value="UniProtKB-KW"/>
</dbReference>
<evidence type="ECO:0000313" key="3">
    <source>
        <dbReference type="Proteomes" id="UP001501166"/>
    </source>
</evidence>
<dbReference type="InterPro" id="IPR029057">
    <property type="entry name" value="PRTase-like"/>
</dbReference>
<dbReference type="RefSeq" id="WP_343754145.1">
    <property type="nucleotide sequence ID" value="NZ_BAAACW010000044.1"/>
</dbReference>
<sequence>MKFFDRSDAGEQLADVIELETTLNTVVLALPRGGIPLGLIIVDRFHVPFDVAMSKKIGHPSHSEYAIGAVSEEGEPILNTTEVTGLNNEWLENEVNAIRRKMESRRQQYSAYLEKIPIKNKTVVIVDDGIATGMTMKAAIQSAYSLEAKKVIVAVPVIPKDTYEELKQLADEVVAVEVPRAFLGAVGAYYRHFPQIEDDQVLELLENYQKKNKP</sequence>
<comment type="caution">
    <text evidence="2">The sequence shown here is derived from an EMBL/GenBank/DDBJ whole genome shotgun (WGS) entry which is preliminary data.</text>
</comment>
<reference evidence="2 3" key="1">
    <citation type="journal article" date="2019" name="Int. J. Syst. Evol. Microbiol.">
        <title>The Global Catalogue of Microorganisms (GCM) 10K type strain sequencing project: providing services to taxonomists for standard genome sequencing and annotation.</title>
        <authorList>
            <consortium name="The Broad Institute Genomics Platform"/>
            <consortium name="The Broad Institute Genome Sequencing Center for Infectious Disease"/>
            <person name="Wu L."/>
            <person name="Ma J."/>
        </authorList>
    </citation>
    <scope>NUCLEOTIDE SEQUENCE [LARGE SCALE GENOMIC DNA]</scope>
    <source>
        <strain evidence="2 3">JCM 12662</strain>
    </source>
</reference>
<evidence type="ECO:0000259" key="1">
    <source>
        <dbReference type="Pfam" id="PF00156"/>
    </source>
</evidence>
<dbReference type="Gene3D" id="3.30.1310.20">
    <property type="entry name" value="PRTase-like"/>
    <property type="match status" value="1"/>
</dbReference>